<dbReference type="EMBL" id="CAJVPQ010000424">
    <property type="protein sequence ID" value="CAG8480282.1"/>
    <property type="molecule type" value="Genomic_DNA"/>
</dbReference>
<dbReference type="Proteomes" id="UP000789570">
    <property type="component" value="Unassembled WGS sequence"/>
</dbReference>
<organism evidence="1 2">
    <name type="scientific">Funneliformis caledonium</name>
    <dbReference type="NCBI Taxonomy" id="1117310"/>
    <lineage>
        <taxon>Eukaryota</taxon>
        <taxon>Fungi</taxon>
        <taxon>Fungi incertae sedis</taxon>
        <taxon>Mucoromycota</taxon>
        <taxon>Glomeromycotina</taxon>
        <taxon>Glomeromycetes</taxon>
        <taxon>Glomerales</taxon>
        <taxon>Glomeraceae</taxon>
        <taxon>Funneliformis</taxon>
    </lineage>
</organism>
<sequence length="158" mass="18067">MSAAFTPEELFRKKLDAILPSHYNLDKEKHEVTLVEVVIMLVHAQAVTELVGLIGNSRTYYTLLLPPTTDRGPDASVVLATRYVQLVIPRIITTKKYVEAGVKVALEVLQWKYFAVNQEAAKEAAYKYLSNIIMSSEMHERTLQVIREKLNTNHRKRK</sequence>
<evidence type="ECO:0000313" key="2">
    <source>
        <dbReference type="Proteomes" id="UP000789570"/>
    </source>
</evidence>
<protein>
    <submittedName>
        <fullName evidence="1">6263_t:CDS:1</fullName>
    </submittedName>
</protein>
<proteinExistence type="predicted"/>
<keyword evidence="2" id="KW-1185">Reference proteome</keyword>
<gene>
    <name evidence="1" type="ORF">FCALED_LOCUS2673</name>
</gene>
<accession>A0A9N8W860</accession>
<evidence type="ECO:0000313" key="1">
    <source>
        <dbReference type="EMBL" id="CAG8480282.1"/>
    </source>
</evidence>
<dbReference type="AlphaFoldDB" id="A0A9N8W860"/>
<reference evidence="1" key="1">
    <citation type="submission" date="2021-06" db="EMBL/GenBank/DDBJ databases">
        <authorList>
            <person name="Kallberg Y."/>
            <person name="Tangrot J."/>
            <person name="Rosling A."/>
        </authorList>
    </citation>
    <scope>NUCLEOTIDE SEQUENCE</scope>
    <source>
        <strain evidence="1">UK204</strain>
    </source>
</reference>
<name>A0A9N8W860_9GLOM</name>
<comment type="caution">
    <text evidence="1">The sequence shown here is derived from an EMBL/GenBank/DDBJ whole genome shotgun (WGS) entry which is preliminary data.</text>
</comment>